<accession>A0A1H3J6F7</accession>
<evidence type="ECO:0000313" key="10">
    <source>
        <dbReference type="EMBL" id="SDY35563.1"/>
    </source>
</evidence>
<keyword evidence="6 9" id="KW-0812">Transmembrane</keyword>
<feature type="transmembrane region" description="Helical" evidence="9">
    <location>
        <begin position="30"/>
        <end position="58"/>
    </location>
</feature>
<keyword evidence="8 9" id="KW-0472">Membrane</keyword>
<dbReference type="GO" id="GO:0022857">
    <property type="term" value="F:transmembrane transporter activity"/>
    <property type="evidence" value="ECO:0007669"/>
    <property type="project" value="UniProtKB-UniRule"/>
</dbReference>
<evidence type="ECO:0000313" key="11">
    <source>
        <dbReference type="Proteomes" id="UP000199652"/>
    </source>
</evidence>
<evidence type="ECO:0000256" key="4">
    <source>
        <dbReference type="ARBA" id="ARBA00022448"/>
    </source>
</evidence>
<reference evidence="11" key="1">
    <citation type="submission" date="2016-10" db="EMBL/GenBank/DDBJ databases">
        <authorList>
            <person name="Varghese N."/>
            <person name="Submissions S."/>
        </authorList>
    </citation>
    <scope>NUCLEOTIDE SEQUENCE [LARGE SCALE GENOMIC DNA]</scope>
    <source>
        <strain evidence="11">VPI 5359</strain>
    </source>
</reference>
<keyword evidence="5 9" id="KW-1003">Cell membrane</keyword>
<evidence type="ECO:0000256" key="1">
    <source>
        <dbReference type="ARBA" id="ARBA00004651"/>
    </source>
</evidence>
<dbReference type="PANTHER" id="PTHR34857:SF2">
    <property type="entry name" value="SLL0384 PROTEIN"/>
    <property type="match status" value="1"/>
</dbReference>
<evidence type="ECO:0000256" key="9">
    <source>
        <dbReference type="HAMAP-Rule" id="MF_01461"/>
    </source>
</evidence>
<comment type="subunit">
    <text evidence="9">Forms a stable energy-coupling factor (ECF) transporter complex composed of 2 membrane-embedded substrate-binding proteins (S component), 2 ATP-binding proteins (A component) and 2 transmembrane proteins (T component).</text>
</comment>
<evidence type="ECO:0000256" key="3">
    <source>
        <dbReference type="ARBA" id="ARBA00014042"/>
    </source>
</evidence>
<dbReference type="HAMAP" id="MF_01461">
    <property type="entry name" value="EcfT"/>
    <property type="match status" value="1"/>
</dbReference>
<keyword evidence="11" id="KW-1185">Reference proteome</keyword>
<dbReference type="CDD" id="cd16914">
    <property type="entry name" value="EcfT"/>
    <property type="match status" value="1"/>
</dbReference>
<keyword evidence="7 9" id="KW-1133">Transmembrane helix</keyword>
<keyword evidence="4 9" id="KW-0813">Transport</keyword>
<feature type="transmembrane region" description="Helical" evidence="9">
    <location>
        <begin position="110"/>
        <end position="129"/>
    </location>
</feature>
<dbReference type="InterPro" id="IPR051611">
    <property type="entry name" value="ECF_transporter_component"/>
</dbReference>
<sequence>MFKDITIGQYYPADSVIHRLDPRTKIIFTFAYIILLFVLSNLWGYLAAFIFLAAIILMSKIPLGYIFKGLKALVLIILLTVVLNLFMTPGTPVASFGPFTLTAEGICNSTYMALRLIFLIIGTNIMTLTTSPIDLTDGMEFCIKGIPFVRRYAHELSMMMSIALRFIPTLMEETDKIMKAQKARGADFESGNLISRAKALVPILVPLFVSAFRRADELATAMEARCYRGGENRTRMNQLRFTKADTITFIILFAFTGILIYSRFITWPLPFPFSV</sequence>
<comment type="subcellular location">
    <subcellularLocation>
        <location evidence="1 9">Cell membrane</location>
        <topology evidence="1 9">Multi-pass membrane protein</topology>
    </subcellularLocation>
</comment>
<evidence type="ECO:0000256" key="2">
    <source>
        <dbReference type="ARBA" id="ARBA00005660"/>
    </source>
</evidence>
<dbReference type="EMBL" id="FNOU01000027">
    <property type="protein sequence ID" value="SDY35563.1"/>
    <property type="molecule type" value="Genomic_DNA"/>
</dbReference>
<evidence type="ECO:0000256" key="7">
    <source>
        <dbReference type="ARBA" id="ARBA00022989"/>
    </source>
</evidence>
<dbReference type="Pfam" id="PF02361">
    <property type="entry name" value="CbiQ"/>
    <property type="match status" value="1"/>
</dbReference>
<dbReference type="AlphaFoldDB" id="A0A1H3J6F7"/>
<protein>
    <recommendedName>
        <fullName evidence="3 9">Energy-coupling factor transporter transmembrane protein EcfT</fullName>
        <shortName evidence="9">ECF transporter T component EcfT</shortName>
    </recommendedName>
</protein>
<proteinExistence type="inferred from homology"/>
<dbReference type="Proteomes" id="UP000199652">
    <property type="component" value="Unassembled WGS sequence"/>
</dbReference>
<comment type="similarity">
    <text evidence="2 9">Belongs to the energy-coupling factor EcfT family.</text>
</comment>
<dbReference type="InterPro" id="IPR003339">
    <property type="entry name" value="ABC/ECF_trnsptr_transmembrane"/>
</dbReference>
<name>A0A1H3J6F7_EUBBA</name>
<dbReference type="PANTHER" id="PTHR34857">
    <property type="entry name" value="SLL0384 PROTEIN"/>
    <property type="match status" value="1"/>
</dbReference>
<organism evidence="10 11">
    <name type="scientific">Eubacterium barkeri</name>
    <name type="common">Clostridium barkeri</name>
    <dbReference type="NCBI Taxonomy" id="1528"/>
    <lineage>
        <taxon>Bacteria</taxon>
        <taxon>Bacillati</taxon>
        <taxon>Bacillota</taxon>
        <taxon>Clostridia</taxon>
        <taxon>Eubacteriales</taxon>
        <taxon>Eubacteriaceae</taxon>
        <taxon>Eubacterium</taxon>
    </lineage>
</organism>
<feature type="transmembrane region" description="Helical" evidence="9">
    <location>
        <begin position="246"/>
        <end position="265"/>
    </location>
</feature>
<dbReference type="GO" id="GO:0005886">
    <property type="term" value="C:plasma membrane"/>
    <property type="evidence" value="ECO:0007669"/>
    <property type="project" value="UniProtKB-SubCell"/>
</dbReference>
<dbReference type="OrthoDB" id="8075495at2"/>
<evidence type="ECO:0000256" key="5">
    <source>
        <dbReference type="ARBA" id="ARBA00022475"/>
    </source>
</evidence>
<dbReference type="STRING" id="1528.SAMN04488579_12736"/>
<dbReference type="RefSeq" id="WP_090246920.1">
    <property type="nucleotide sequence ID" value="NZ_FNOU01000027.1"/>
</dbReference>
<evidence type="ECO:0000256" key="8">
    <source>
        <dbReference type="ARBA" id="ARBA00023136"/>
    </source>
</evidence>
<comment type="function">
    <text evidence="9">Transmembrane (T) component of an energy-coupling factor (ECF) ABC-transporter complex. Unlike classic ABC transporters this ECF transporter provides the energy necessary to transport a number of different substrates.</text>
</comment>
<evidence type="ECO:0000256" key="6">
    <source>
        <dbReference type="ARBA" id="ARBA00022692"/>
    </source>
</evidence>
<dbReference type="InterPro" id="IPR024919">
    <property type="entry name" value="EcfT"/>
</dbReference>
<feature type="transmembrane region" description="Helical" evidence="9">
    <location>
        <begin position="70"/>
        <end position="90"/>
    </location>
</feature>
<gene>
    <name evidence="9" type="primary">ecfT</name>
    <name evidence="10" type="ORF">SAMN04488579_12736</name>
</gene>